<dbReference type="SUPFAM" id="SSF52402">
    <property type="entry name" value="Adenine nucleotide alpha hydrolases-like"/>
    <property type="match status" value="2"/>
</dbReference>
<dbReference type="RefSeq" id="WP_251532253.1">
    <property type="nucleotide sequence ID" value="NZ_JBEFCW010000208.1"/>
</dbReference>
<dbReference type="Proteomes" id="UP001482520">
    <property type="component" value="Unassembled WGS sequence"/>
</dbReference>
<feature type="domain" description="UspA" evidence="2">
    <location>
        <begin position="183"/>
        <end position="317"/>
    </location>
</feature>
<dbReference type="Gene3D" id="3.40.50.620">
    <property type="entry name" value="HUPs"/>
    <property type="match status" value="2"/>
</dbReference>
<protein>
    <submittedName>
        <fullName evidence="3">Universal stress protein</fullName>
    </submittedName>
</protein>
<organism evidence="3 4">
    <name type="scientific">Nocardioides kribbensis</name>
    <dbReference type="NCBI Taxonomy" id="305517"/>
    <lineage>
        <taxon>Bacteria</taxon>
        <taxon>Bacillati</taxon>
        <taxon>Actinomycetota</taxon>
        <taxon>Actinomycetes</taxon>
        <taxon>Propionibacteriales</taxon>
        <taxon>Nocardioidaceae</taxon>
        <taxon>Nocardioides</taxon>
    </lineage>
</organism>
<proteinExistence type="inferred from homology"/>
<evidence type="ECO:0000256" key="1">
    <source>
        <dbReference type="ARBA" id="ARBA00008791"/>
    </source>
</evidence>
<dbReference type="InterPro" id="IPR006015">
    <property type="entry name" value="Universal_stress_UspA"/>
</dbReference>
<comment type="caution">
    <text evidence="3">The sequence shown here is derived from an EMBL/GenBank/DDBJ whole genome shotgun (WGS) entry which is preliminary data.</text>
</comment>
<accession>A0ABV1P327</accession>
<dbReference type="EMBL" id="JBEGDP010000030">
    <property type="protein sequence ID" value="MEQ7849160.1"/>
    <property type="molecule type" value="Genomic_DNA"/>
</dbReference>
<dbReference type="PRINTS" id="PR01438">
    <property type="entry name" value="UNVRSLSTRESS"/>
</dbReference>
<evidence type="ECO:0000313" key="4">
    <source>
        <dbReference type="Proteomes" id="UP001482520"/>
    </source>
</evidence>
<dbReference type="InterPro" id="IPR006016">
    <property type="entry name" value="UspA"/>
</dbReference>
<gene>
    <name evidence="3" type="ORF">V6R90_17935</name>
</gene>
<evidence type="ECO:0000259" key="2">
    <source>
        <dbReference type="Pfam" id="PF00582"/>
    </source>
</evidence>
<dbReference type="InterPro" id="IPR014729">
    <property type="entry name" value="Rossmann-like_a/b/a_fold"/>
</dbReference>
<reference evidence="3 4" key="1">
    <citation type="submission" date="2024-02" db="EMBL/GenBank/DDBJ databases">
        <title>Full genome sequence of Nocardioides kribbensis.</title>
        <authorList>
            <person name="Poletto B.L."/>
            <person name="Silva G."/>
            <person name="Galante D."/>
            <person name="Campos K.R."/>
            <person name="Santos M.B.N."/>
            <person name="Sacchi C.T."/>
        </authorList>
    </citation>
    <scope>NUCLEOTIDE SEQUENCE [LARGE SCALE GENOMIC DNA]</scope>
    <source>
        <strain evidence="3 4">O4R</strain>
    </source>
</reference>
<feature type="domain" description="UspA" evidence="2">
    <location>
        <begin position="21"/>
        <end position="158"/>
    </location>
</feature>
<sequence>MTVTDLSSSARPTADLPTGAVVVGIDGSHDADLALAWAARQCLLLRRPLALVHAYRLVGSVWLDQAGIDSRDVLDAVGDDACTLLQDARGRVLADHPDLEVVLLMRADDPRSMLEDLSRHASLLVLGSRGRGPVASLLLGSVSVAVARHAHCPVVVVRPGAAVRRPGRAGRGAHPDDRPRGGVLVGVDGTPGSLAVVEFGYQQAALRGLPLEVLHCVWDVRATAAGLHRAPAEDPEVADVRALLSEAVAGLAERHPGVDVTLTVAYGLADDEIVAASRGRDLTVVGYRPGSPVRSLLLGSVAPAVLEHADGAVAVVPVAPLGAERP</sequence>
<evidence type="ECO:0000313" key="3">
    <source>
        <dbReference type="EMBL" id="MEQ7849160.1"/>
    </source>
</evidence>
<comment type="similarity">
    <text evidence="1">Belongs to the universal stress protein A family.</text>
</comment>
<dbReference type="PANTHER" id="PTHR46553">
    <property type="entry name" value="ADENINE NUCLEOTIDE ALPHA HYDROLASES-LIKE SUPERFAMILY PROTEIN"/>
    <property type="match status" value="1"/>
</dbReference>
<name>A0ABV1P327_9ACTN</name>
<dbReference type="PANTHER" id="PTHR46553:SF3">
    <property type="entry name" value="ADENINE NUCLEOTIDE ALPHA HYDROLASES-LIKE SUPERFAMILY PROTEIN"/>
    <property type="match status" value="1"/>
</dbReference>
<keyword evidence="4" id="KW-1185">Reference proteome</keyword>
<dbReference type="Pfam" id="PF00582">
    <property type="entry name" value="Usp"/>
    <property type="match status" value="2"/>
</dbReference>